<accession>A0AC61Y4M6</accession>
<evidence type="ECO:0000313" key="2">
    <source>
        <dbReference type="Proteomes" id="UP000356253"/>
    </source>
</evidence>
<evidence type="ECO:0000313" key="1">
    <source>
        <dbReference type="EMBL" id="VVU99440.1"/>
    </source>
</evidence>
<name>A0AC61Y4M6_9FLAO</name>
<organism evidence="1 2">
    <name type="scientific">Mesonia oceanica</name>
    <dbReference type="NCBI Taxonomy" id="2687242"/>
    <lineage>
        <taxon>Bacteria</taxon>
        <taxon>Pseudomonadati</taxon>
        <taxon>Bacteroidota</taxon>
        <taxon>Flavobacteriia</taxon>
        <taxon>Flavobacteriales</taxon>
        <taxon>Flavobacteriaceae</taxon>
        <taxon>Mesonia</taxon>
    </lineage>
</organism>
<gene>
    <name evidence="1" type="ORF">FVB9532_00694</name>
</gene>
<comment type="caution">
    <text evidence="1">The sequence shown here is derived from an EMBL/GenBank/DDBJ whole genome shotgun (WGS) entry which is preliminary data.</text>
</comment>
<protein>
    <submittedName>
        <fullName evidence="1">Uncharacterized protein</fullName>
    </submittedName>
</protein>
<proteinExistence type="predicted"/>
<dbReference type="EMBL" id="CABVMM010000002">
    <property type="protein sequence ID" value="VVU99440.1"/>
    <property type="molecule type" value="Genomic_DNA"/>
</dbReference>
<keyword evidence="2" id="KW-1185">Reference proteome</keyword>
<sequence length="397" mass="45608">MLNKAILQQEVQAFINENLKTDLPQLILKGSPFSDVSIQELATQIETKRKAKNKIPKWFSTENIIYPKSLNLEQTSSEITANYKAKQVEGESLIDLTGGFGIDSFFFAEQFKEVTHYEINEELSKIANHNFQQLSPNGNIKFYSGNGIDYLQHSDKVFDWIYIDPSRRNEIGGRVFRLQDCEPDILHYLDLLLKHSHNGILMKTSPLLDLSLGLKELNFQVEEIQVIAVNNEVKELLWKITSANNESQLPFTCVNFNKGKKEVFQADFYAEDTVEINYNKPLHYLYEPNSAILKAGFFNSLGEHFPLKKIAPHSHLYTSEEQIDFPGRVFTIEKQLPFQKKAFKKLGITKANVTTRNFPLSVEQIRKKLSIKDGGNVYLFFTSNSDHEKMILVCKKV</sequence>
<reference evidence="1" key="1">
    <citation type="submission" date="2019-09" db="EMBL/GenBank/DDBJ databases">
        <authorList>
            <person name="Rodrigo-Torres L."/>
            <person name="Arahal R. D."/>
            <person name="Lucena T."/>
        </authorList>
    </citation>
    <scope>NUCLEOTIDE SEQUENCE</scope>
    <source>
        <strain evidence="1">ISS653</strain>
    </source>
</reference>
<dbReference type="Proteomes" id="UP000356253">
    <property type="component" value="Unassembled WGS sequence"/>
</dbReference>